<feature type="transmembrane region" description="Helical" evidence="1">
    <location>
        <begin position="37"/>
        <end position="59"/>
    </location>
</feature>
<evidence type="ECO:0000313" key="4">
    <source>
        <dbReference type="Proteomes" id="UP000006049"/>
    </source>
</evidence>
<keyword evidence="1" id="KW-1133">Transmembrane helix</keyword>
<evidence type="ECO:0000256" key="1">
    <source>
        <dbReference type="SAM" id="Phobius"/>
    </source>
</evidence>
<keyword evidence="2" id="KW-0732">Signal</keyword>
<dbReference type="Proteomes" id="UP000006049">
    <property type="component" value="Chromosome"/>
</dbReference>
<keyword evidence="4" id="KW-1185">Reference proteome</keyword>
<feature type="chain" id="PRO_5003682772" description="Lipoprotein" evidence="2">
    <location>
        <begin position="25"/>
        <end position="88"/>
    </location>
</feature>
<evidence type="ECO:0008006" key="5">
    <source>
        <dbReference type="Google" id="ProtNLM"/>
    </source>
</evidence>
<sequence>MKSQKIIFLLLLITLTCATSCAPADYTYSKCGFFSGLWHGFIIIFSLVGKLFGADIGIYAENNTGFTYWLGFIFGIGGLGGGGSAARR</sequence>
<evidence type="ECO:0000313" key="3">
    <source>
        <dbReference type="EMBL" id="AFL79721.1"/>
    </source>
</evidence>
<accession>I3YRV3</accession>
<gene>
    <name evidence="3" type="ordered locus">Aeqsu_0197</name>
</gene>
<feature type="signal peptide" evidence="2">
    <location>
        <begin position="1"/>
        <end position="24"/>
    </location>
</feature>
<dbReference type="eggNOG" id="ENOG503248D">
    <property type="taxonomic scope" value="Bacteria"/>
</dbReference>
<dbReference type="OrthoDB" id="165386at2"/>
<proteinExistence type="predicted"/>
<dbReference type="HOGENOM" id="CLU_162674_0_0_10"/>
<organism evidence="3 4">
    <name type="scientific">Aequorivita sublithincola (strain DSM 14238 / LMG 21431 / ACAM 643 / 9-3)</name>
    <dbReference type="NCBI Taxonomy" id="746697"/>
    <lineage>
        <taxon>Bacteria</taxon>
        <taxon>Pseudomonadati</taxon>
        <taxon>Bacteroidota</taxon>
        <taxon>Flavobacteriia</taxon>
        <taxon>Flavobacteriales</taxon>
        <taxon>Flavobacteriaceae</taxon>
        <taxon>Aequorivita</taxon>
    </lineage>
</organism>
<dbReference type="KEGG" id="asl:Aeqsu_0197"/>
<keyword evidence="1" id="KW-0472">Membrane</keyword>
<protein>
    <recommendedName>
        <fullName evidence="5">Lipoprotein</fullName>
    </recommendedName>
</protein>
<reference evidence="3 4" key="1">
    <citation type="submission" date="2012-06" db="EMBL/GenBank/DDBJ databases">
        <title>The complete genome of Aequorivita sublithincola DSM 14238.</title>
        <authorList>
            <consortium name="US DOE Joint Genome Institute (JGI-PGF)"/>
            <person name="Lucas S."/>
            <person name="Copeland A."/>
            <person name="Lapidus A."/>
            <person name="Goodwin L."/>
            <person name="Pitluck S."/>
            <person name="Peters L."/>
            <person name="Munk A.C.C."/>
            <person name="Kyrpides N."/>
            <person name="Mavromatis K."/>
            <person name="Pagani I."/>
            <person name="Ivanova N."/>
            <person name="Ovchinnikova G."/>
            <person name="Zeytun A."/>
            <person name="Detter J.C."/>
            <person name="Han C."/>
            <person name="Land M."/>
            <person name="Hauser L."/>
            <person name="Markowitz V."/>
            <person name="Cheng J.-F."/>
            <person name="Hugenholtz P."/>
            <person name="Woyke T."/>
            <person name="Wu D."/>
            <person name="Tindall B."/>
            <person name="Faehnrich R."/>
            <person name="Brambilla E."/>
            <person name="Klenk H.-P."/>
            <person name="Eisen J.A."/>
        </authorList>
    </citation>
    <scope>NUCLEOTIDE SEQUENCE [LARGE SCALE GENOMIC DNA]</scope>
    <source>
        <strain evidence="4">DSM 14238 / LMG 21431 / ACAM 643 / 9-3</strain>
    </source>
</reference>
<keyword evidence="1" id="KW-0812">Transmembrane</keyword>
<dbReference type="RefSeq" id="WP_014780979.1">
    <property type="nucleotide sequence ID" value="NC_018013.1"/>
</dbReference>
<dbReference type="EMBL" id="CP003280">
    <property type="protein sequence ID" value="AFL79721.1"/>
    <property type="molecule type" value="Genomic_DNA"/>
</dbReference>
<name>I3YRV3_AEQSU</name>
<feature type="transmembrane region" description="Helical" evidence="1">
    <location>
        <begin position="66"/>
        <end position="86"/>
    </location>
</feature>
<evidence type="ECO:0000256" key="2">
    <source>
        <dbReference type="SAM" id="SignalP"/>
    </source>
</evidence>
<dbReference type="AlphaFoldDB" id="I3YRV3"/>